<dbReference type="Proteomes" id="UP000218810">
    <property type="component" value="Unassembled WGS sequence"/>
</dbReference>
<protein>
    <recommendedName>
        <fullName evidence="1">DUF294 domain-containing protein</fullName>
    </recommendedName>
</protein>
<gene>
    <name evidence="2" type="ORF">CEY15_06200</name>
</gene>
<organism evidence="2 3">
    <name type="scientific">Dietzia natronolimnaea</name>
    <dbReference type="NCBI Taxonomy" id="161920"/>
    <lineage>
        <taxon>Bacteria</taxon>
        <taxon>Bacillati</taxon>
        <taxon>Actinomycetota</taxon>
        <taxon>Actinomycetes</taxon>
        <taxon>Mycobacteriales</taxon>
        <taxon>Dietziaceae</taxon>
        <taxon>Dietzia</taxon>
    </lineage>
</organism>
<dbReference type="Pfam" id="PF10335">
    <property type="entry name" value="DUF294_C"/>
    <property type="match status" value="1"/>
</dbReference>
<evidence type="ECO:0000313" key="3">
    <source>
        <dbReference type="Proteomes" id="UP000218810"/>
    </source>
</evidence>
<evidence type="ECO:0000313" key="2">
    <source>
        <dbReference type="EMBL" id="PAY23829.1"/>
    </source>
</evidence>
<dbReference type="EMBL" id="NTGA01000012">
    <property type="protein sequence ID" value="PAY23829.1"/>
    <property type="molecule type" value="Genomic_DNA"/>
</dbReference>
<sequence length="309" mass="32969">MPTPRDPRDQRARAWSDGVRRELTARLGPAVSRAVWVSGSVGRGEAVPGSDLETLAVVVDPDAPRDPGRPDGRAVRRAVASTDLSHEPWFAETSPASAADPRLIRSVAGWTRAADGWADAPARDLGVVHLGLLADARPLTDGHDDPELLPRIAARAVAGHPGILTDILADALSTRASVPSRLTRALRSDPVVDLKACVLTPVVKLARWAALRAGVTATSTDARLELAADPRVLPDDRWEALRAATRFAARLRWEVRLRAGSDGPGSDRVPLSALTTAERAGLRSTAREIAGAQRTLDYLRSTGELREPG</sequence>
<evidence type="ECO:0000259" key="1">
    <source>
        <dbReference type="Pfam" id="PF10335"/>
    </source>
</evidence>
<keyword evidence="3" id="KW-1185">Reference proteome</keyword>
<reference evidence="3" key="1">
    <citation type="submission" date="2017-09" db="EMBL/GenBank/DDBJ databases">
        <authorList>
            <person name="Zhang Y."/>
            <person name="Huang X."/>
            <person name="Liu J."/>
            <person name="Lu L."/>
            <person name="Peng K."/>
        </authorList>
    </citation>
    <scope>NUCLEOTIDE SEQUENCE [LARGE SCALE GENOMIC DNA]</scope>
    <source>
        <strain evidence="3">S-XJ-1</strain>
    </source>
</reference>
<comment type="caution">
    <text evidence="2">The sequence shown here is derived from an EMBL/GenBank/DDBJ whole genome shotgun (WGS) entry which is preliminary data.</text>
</comment>
<dbReference type="InterPro" id="IPR018821">
    <property type="entry name" value="DUF294_put_nucleoTrafse_sb-bd"/>
</dbReference>
<feature type="domain" description="DUF294" evidence="1">
    <location>
        <begin position="190"/>
        <end position="297"/>
    </location>
</feature>
<proteinExistence type="predicted"/>
<dbReference type="OrthoDB" id="9789996at2"/>
<name>A0A2A2WRG4_9ACTN</name>
<accession>A0A2A2WRG4</accession>
<dbReference type="RefSeq" id="WP_095717728.1">
    <property type="nucleotide sequence ID" value="NZ_NTGA01000012.1"/>
</dbReference>
<dbReference type="AlphaFoldDB" id="A0A2A2WRG4"/>